<dbReference type="EMBL" id="RBAM01000024">
    <property type="protein sequence ID" value="RKN61843.1"/>
    <property type="molecule type" value="Genomic_DNA"/>
</dbReference>
<feature type="compositionally biased region" description="Low complexity" evidence="1">
    <location>
        <begin position="12"/>
        <end position="29"/>
    </location>
</feature>
<name>A0A3B0AMQ9_9ACTN</name>
<feature type="region of interest" description="Disordered" evidence="1">
    <location>
        <begin position="1"/>
        <end position="29"/>
    </location>
</feature>
<gene>
    <name evidence="2" type="ORF">D7231_31715</name>
</gene>
<organism evidence="2 3">
    <name type="scientific">Streptomyces klenkii</name>
    <dbReference type="NCBI Taxonomy" id="1420899"/>
    <lineage>
        <taxon>Bacteria</taxon>
        <taxon>Bacillati</taxon>
        <taxon>Actinomycetota</taxon>
        <taxon>Actinomycetes</taxon>
        <taxon>Kitasatosporales</taxon>
        <taxon>Streptomycetaceae</taxon>
        <taxon>Streptomyces</taxon>
    </lineage>
</organism>
<feature type="non-terminal residue" evidence="2">
    <location>
        <position position="106"/>
    </location>
</feature>
<protein>
    <submittedName>
        <fullName evidence="2">Uncharacterized protein</fullName>
    </submittedName>
</protein>
<evidence type="ECO:0000256" key="1">
    <source>
        <dbReference type="SAM" id="MobiDB-lite"/>
    </source>
</evidence>
<evidence type="ECO:0000313" key="3">
    <source>
        <dbReference type="Proteomes" id="UP000270343"/>
    </source>
</evidence>
<proteinExistence type="predicted"/>
<accession>A0A3B0AMQ9</accession>
<keyword evidence="3" id="KW-1185">Reference proteome</keyword>
<comment type="caution">
    <text evidence="2">The sequence shown here is derived from an EMBL/GenBank/DDBJ whole genome shotgun (WGS) entry which is preliminary data.</text>
</comment>
<dbReference type="RefSeq" id="WP_147449826.1">
    <property type="nucleotide sequence ID" value="NZ_RBAM01000024.1"/>
</dbReference>
<dbReference type="AlphaFoldDB" id="A0A3B0AMQ9"/>
<dbReference type="Proteomes" id="UP000270343">
    <property type="component" value="Unassembled WGS sequence"/>
</dbReference>
<reference evidence="2 3" key="1">
    <citation type="journal article" date="2015" name="Antonie Van Leeuwenhoek">
        <title>Streptomyces klenkii sp. nov., isolated from deep marine sediment.</title>
        <authorList>
            <person name="Veyisoglu A."/>
            <person name="Sahin N."/>
        </authorList>
    </citation>
    <scope>NUCLEOTIDE SEQUENCE [LARGE SCALE GENOMIC DNA]</scope>
    <source>
        <strain evidence="2 3">KCTC 29202</strain>
    </source>
</reference>
<sequence>MPDHHVTALKSRQAPGAEGAPAEAAQRGGPRWRYDQLTAGQAAGLACCRCGEPIPARWDASRPAGATIHPQYGYEYRLVACNPTCHLPKRTPAGHWPGTLPRSGHA</sequence>
<evidence type="ECO:0000313" key="2">
    <source>
        <dbReference type="EMBL" id="RKN61843.1"/>
    </source>
</evidence>